<evidence type="ECO:0000313" key="6">
    <source>
        <dbReference type="Proteomes" id="UP001596494"/>
    </source>
</evidence>
<keyword evidence="3" id="KW-0732">Signal</keyword>
<comment type="caution">
    <text evidence="5">The sequence shown here is derived from an EMBL/GenBank/DDBJ whole genome shotgun (WGS) entry which is preliminary data.</text>
</comment>
<dbReference type="PANTHER" id="PTHR33376:SF7">
    <property type="entry name" value="C4-DICARBOXYLATE-BINDING PROTEIN DCTB"/>
    <property type="match status" value="1"/>
</dbReference>
<comment type="similarity">
    <text evidence="1">Belongs to the bacterial solute-binding protein 7 family.</text>
</comment>
<dbReference type="Proteomes" id="UP001596494">
    <property type="component" value="Unassembled WGS sequence"/>
</dbReference>
<proteinExistence type="inferred from homology"/>
<protein>
    <submittedName>
        <fullName evidence="5">DctP family TRAP transporter solute-binding subunit</fullName>
    </submittedName>
</protein>
<keyword evidence="4" id="KW-0175">Coiled coil</keyword>
<dbReference type="PANTHER" id="PTHR33376">
    <property type="match status" value="1"/>
</dbReference>
<dbReference type="InterPro" id="IPR004682">
    <property type="entry name" value="TRAP_DctP"/>
</dbReference>
<evidence type="ECO:0000256" key="1">
    <source>
        <dbReference type="ARBA" id="ARBA00009023"/>
    </source>
</evidence>
<gene>
    <name evidence="5" type="ORF">ACFQMN_03875</name>
</gene>
<evidence type="ECO:0000256" key="2">
    <source>
        <dbReference type="ARBA" id="ARBA00022448"/>
    </source>
</evidence>
<dbReference type="InterPro" id="IPR038404">
    <property type="entry name" value="TRAP_DctP_sf"/>
</dbReference>
<dbReference type="NCBIfam" id="TIGR00787">
    <property type="entry name" value="dctP"/>
    <property type="match status" value="1"/>
</dbReference>
<dbReference type="EMBL" id="JBHTBY010000002">
    <property type="protein sequence ID" value="MFC7320022.1"/>
    <property type="molecule type" value="Genomic_DNA"/>
</dbReference>
<evidence type="ECO:0000313" key="5">
    <source>
        <dbReference type="EMBL" id="MFC7320022.1"/>
    </source>
</evidence>
<reference evidence="6" key="1">
    <citation type="journal article" date="2019" name="Int. J. Syst. Evol. Microbiol.">
        <title>The Global Catalogue of Microorganisms (GCM) 10K type strain sequencing project: providing services to taxonomists for standard genome sequencing and annotation.</title>
        <authorList>
            <consortium name="The Broad Institute Genomics Platform"/>
            <consortium name="The Broad Institute Genome Sequencing Center for Infectious Disease"/>
            <person name="Wu L."/>
            <person name="Ma J."/>
        </authorList>
    </citation>
    <scope>NUCLEOTIDE SEQUENCE [LARGE SCALE GENOMIC DNA]</scope>
    <source>
        <strain evidence="6">CCUG 73951</strain>
    </source>
</reference>
<keyword evidence="2" id="KW-0813">Transport</keyword>
<organism evidence="5 6">
    <name type="scientific">Halobacillus campisalis</name>
    <dbReference type="NCBI Taxonomy" id="435909"/>
    <lineage>
        <taxon>Bacteria</taxon>
        <taxon>Bacillati</taxon>
        <taxon>Bacillota</taxon>
        <taxon>Bacilli</taxon>
        <taxon>Bacillales</taxon>
        <taxon>Bacillaceae</taxon>
        <taxon>Halobacillus</taxon>
    </lineage>
</organism>
<dbReference type="PIRSF" id="PIRSF006470">
    <property type="entry name" value="DctB"/>
    <property type="match status" value="1"/>
</dbReference>
<dbReference type="PROSITE" id="PS51257">
    <property type="entry name" value="PROKAR_LIPOPROTEIN"/>
    <property type="match status" value="1"/>
</dbReference>
<evidence type="ECO:0000256" key="3">
    <source>
        <dbReference type="ARBA" id="ARBA00022729"/>
    </source>
</evidence>
<dbReference type="RefSeq" id="WP_289217043.1">
    <property type="nucleotide sequence ID" value="NZ_JAPVRC010000011.1"/>
</dbReference>
<sequence>MKKVMVLFAALVMLAACGRPDSGGDGDSEDGGGESHTISIAHLVSEDQSSHIAAESFKEKVEEESDGQITVELHPNGELYPSDREAIEAVQQGNVEMTIPAVASISSFNEDFMVFDLPFLFEDYDEAYSVLDGEIGQGLLDDLTEQNIKGLVFAENGFRHLSNNEGPVESLEDIQGLKMRTLESPVHTATFNALGMNASPFAFGELYTALQQGTYDAMEAPVSLFYTNKFFEVQDYLTQTGHVYAPTALLMNNEFYEGLSSDLQDLVVEASEEYREEQRELAQQQDSEFLEELKAEGMEVNEPSEELMESFRDEVESVYDEFEDEIGADLVEDVQNASE</sequence>
<dbReference type="NCBIfam" id="NF037995">
    <property type="entry name" value="TRAP_S1"/>
    <property type="match status" value="1"/>
</dbReference>
<dbReference type="Pfam" id="PF03480">
    <property type="entry name" value="DctP"/>
    <property type="match status" value="1"/>
</dbReference>
<accession>A0ABW2K1B6</accession>
<evidence type="ECO:0000256" key="4">
    <source>
        <dbReference type="SAM" id="Coils"/>
    </source>
</evidence>
<dbReference type="Gene3D" id="3.40.190.170">
    <property type="entry name" value="Bacterial extracellular solute-binding protein, family 7"/>
    <property type="match status" value="1"/>
</dbReference>
<name>A0ABW2K1B6_9BACI</name>
<feature type="coiled-coil region" evidence="4">
    <location>
        <begin position="260"/>
        <end position="287"/>
    </location>
</feature>
<keyword evidence="6" id="KW-1185">Reference proteome</keyword>
<dbReference type="InterPro" id="IPR018389">
    <property type="entry name" value="DctP_fam"/>
</dbReference>